<evidence type="ECO:0000256" key="3">
    <source>
        <dbReference type="ARBA" id="ARBA00022448"/>
    </source>
</evidence>
<evidence type="ECO:0000256" key="1">
    <source>
        <dbReference type="ARBA" id="ARBA00004177"/>
    </source>
</evidence>
<dbReference type="CDD" id="cd11685">
    <property type="entry name" value="UEV_TSG101-like"/>
    <property type="match status" value="1"/>
</dbReference>
<feature type="domain" description="UEV" evidence="8">
    <location>
        <begin position="1"/>
        <end position="139"/>
    </location>
</feature>
<dbReference type="InterPro" id="IPR016135">
    <property type="entry name" value="UBQ-conjugating_enzyme/RWD"/>
</dbReference>
<keyword evidence="5" id="KW-0653">Protein transport</keyword>
<dbReference type="GO" id="GO:0008333">
    <property type="term" value="P:endosome to lysosome transport"/>
    <property type="evidence" value="ECO:0007669"/>
    <property type="project" value="TreeGrafter"/>
</dbReference>
<evidence type="ECO:0000313" key="9">
    <source>
        <dbReference type="EMBL" id="ELR23450.1"/>
    </source>
</evidence>
<dbReference type="Pfam" id="PF05743">
    <property type="entry name" value="UEV"/>
    <property type="match status" value="1"/>
</dbReference>
<dbReference type="GeneID" id="14924427"/>
<dbReference type="SUPFAM" id="SSF54495">
    <property type="entry name" value="UBC-like"/>
    <property type="match status" value="1"/>
</dbReference>
<dbReference type="PANTHER" id="PTHR23306:SF3">
    <property type="entry name" value="TUMOR SUPPRESSOR PROTEIN 101"/>
    <property type="match status" value="1"/>
</dbReference>
<evidence type="ECO:0000313" key="10">
    <source>
        <dbReference type="Proteomes" id="UP000011083"/>
    </source>
</evidence>
<gene>
    <name evidence="9" type="ORF">ACA1_070580</name>
</gene>
<dbReference type="GO" id="GO:0043130">
    <property type="term" value="F:ubiquitin binding"/>
    <property type="evidence" value="ECO:0007669"/>
    <property type="project" value="TreeGrafter"/>
</dbReference>
<dbReference type="VEuPathDB" id="AmoebaDB:ACA1_070580"/>
<dbReference type="RefSeq" id="XP_004352978.1">
    <property type="nucleotide sequence ID" value="XM_004352926.1"/>
</dbReference>
<comment type="similarity">
    <text evidence="2">Belongs to the ubiquitin-conjugating enzyme family. UEV subfamily.</text>
</comment>
<organism evidence="9 10">
    <name type="scientific">Acanthamoeba castellanii (strain ATCC 30010 / Neff)</name>
    <dbReference type="NCBI Taxonomy" id="1257118"/>
    <lineage>
        <taxon>Eukaryota</taxon>
        <taxon>Amoebozoa</taxon>
        <taxon>Discosea</taxon>
        <taxon>Longamoebia</taxon>
        <taxon>Centramoebida</taxon>
        <taxon>Acanthamoebidae</taxon>
        <taxon>Acanthamoeba</taxon>
    </lineage>
</organism>
<dbReference type="GO" id="GO:0015031">
    <property type="term" value="P:protein transport"/>
    <property type="evidence" value="ECO:0007669"/>
    <property type="project" value="UniProtKB-KW"/>
</dbReference>
<dbReference type="EMBL" id="KB007857">
    <property type="protein sequence ID" value="ELR23450.1"/>
    <property type="molecule type" value="Genomic_DNA"/>
</dbReference>
<evidence type="ECO:0000256" key="6">
    <source>
        <dbReference type="ARBA" id="ARBA00023054"/>
    </source>
</evidence>
<dbReference type="OMA" id="LWLPEPY"/>
<dbReference type="InterPro" id="IPR052070">
    <property type="entry name" value="ESCRT-I_UEV_domain"/>
</dbReference>
<comment type="subcellular location">
    <subcellularLocation>
        <location evidence="1">Endosome</location>
    </subcellularLocation>
</comment>
<feature type="region of interest" description="Disordered" evidence="7">
    <location>
        <begin position="77"/>
        <end position="134"/>
    </location>
</feature>
<dbReference type="Gene3D" id="6.10.140.820">
    <property type="match status" value="1"/>
</dbReference>
<dbReference type="STRING" id="1257118.L8HE30"/>
<dbReference type="Proteomes" id="UP000011083">
    <property type="component" value="Unassembled WGS sequence"/>
</dbReference>
<reference evidence="9 10" key="1">
    <citation type="journal article" date="2013" name="Genome Biol.">
        <title>Genome of Acanthamoeba castellanii highlights extensive lateral gene transfer and early evolution of tyrosine kinase signaling.</title>
        <authorList>
            <person name="Clarke M."/>
            <person name="Lohan A.J."/>
            <person name="Liu B."/>
            <person name="Lagkouvardos I."/>
            <person name="Roy S."/>
            <person name="Zafar N."/>
            <person name="Bertelli C."/>
            <person name="Schilde C."/>
            <person name="Kianianmomeni A."/>
            <person name="Burglin T.R."/>
            <person name="Frech C."/>
            <person name="Turcotte B."/>
            <person name="Kopec K.O."/>
            <person name="Synnott J.M."/>
            <person name="Choo C."/>
            <person name="Paponov I."/>
            <person name="Finkler A."/>
            <person name="Soon Heng Tan C."/>
            <person name="Hutchins A.P."/>
            <person name="Weinmeier T."/>
            <person name="Rattei T."/>
            <person name="Chu J.S."/>
            <person name="Gimenez G."/>
            <person name="Irimia M."/>
            <person name="Rigden D.J."/>
            <person name="Fitzpatrick D.A."/>
            <person name="Lorenzo-Morales J."/>
            <person name="Bateman A."/>
            <person name="Chiu C.H."/>
            <person name="Tang P."/>
            <person name="Hegemann P."/>
            <person name="Fromm H."/>
            <person name="Raoult D."/>
            <person name="Greub G."/>
            <person name="Miranda-Saavedra D."/>
            <person name="Chen N."/>
            <person name="Nash P."/>
            <person name="Ginger M.L."/>
            <person name="Horn M."/>
            <person name="Schaap P."/>
            <person name="Caler L."/>
            <person name="Loftus B."/>
        </authorList>
    </citation>
    <scope>NUCLEOTIDE SEQUENCE [LARGE SCALE GENOMIC DNA]</scope>
    <source>
        <strain evidence="9 10">Neff</strain>
    </source>
</reference>
<dbReference type="InterPro" id="IPR008883">
    <property type="entry name" value="UEV_N"/>
</dbReference>
<protein>
    <submittedName>
        <fullName evidence="9">Vps23 domain containing protein</fullName>
    </submittedName>
</protein>
<sequence length="287" mass="32482">MEAVLDTLNQLKLLARVPSLKPKEDTFVSNEGDSYLLVALVGTVPIRFRTNQYNIPVEVFVVRDYPEKPPLCFVRPTRGTAYGSQHPPAYGPPPGQPAHMGGGYPGHPHPHHQPHQPPPFASGQPEGGRKRELEERMARKANDVWQAVSADVNQFHLVQQRLRDGSSWLQHSLTTLAHDKRELDEYLRAAEEKEHETRQWISESETVQLGVDDLVVPADALSAQMMELVAEDAGIEDTLYYMDKALHSNTIDLQTHLKAHIPPPLELEQFQKRALAMRVHELQKQRM</sequence>
<proteinExistence type="inferred from homology"/>
<dbReference type="PROSITE" id="PS51322">
    <property type="entry name" value="UEV"/>
    <property type="match status" value="1"/>
</dbReference>
<evidence type="ECO:0000256" key="5">
    <source>
        <dbReference type="ARBA" id="ARBA00022927"/>
    </source>
</evidence>
<dbReference type="AlphaFoldDB" id="L8HE30"/>
<dbReference type="OrthoDB" id="18950at2759"/>
<dbReference type="GO" id="GO:0000813">
    <property type="term" value="C:ESCRT I complex"/>
    <property type="evidence" value="ECO:0007669"/>
    <property type="project" value="TreeGrafter"/>
</dbReference>
<name>L8HE30_ACACF</name>
<keyword evidence="3" id="KW-0813">Transport</keyword>
<keyword evidence="10" id="KW-1185">Reference proteome</keyword>
<evidence type="ECO:0000259" key="8">
    <source>
        <dbReference type="PROSITE" id="PS51322"/>
    </source>
</evidence>
<keyword evidence="6" id="KW-0175">Coiled coil</keyword>
<dbReference type="Pfam" id="PF09454">
    <property type="entry name" value="Vps23_core"/>
    <property type="match status" value="1"/>
</dbReference>
<accession>L8HE30</accession>
<dbReference type="InterPro" id="IPR017916">
    <property type="entry name" value="SB_dom"/>
</dbReference>
<dbReference type="Gene3D" id="3.10.110.10">
    <property type="entry name" value="Ubiquitin Conjugating Enzyme"/>
    <property type="match status" value="1"/>
</dbReference>
<dbReference type="InterPro" id="IPR037202">
    <property type="entry name" value="ESCRT_assembly_dom"/>
</dbReference>
<dbReference type="PANTHER" id="PTHR23306">
    <property type="entry name" value="TUMOR SUSCEPTIBILITY GENE 101 PROTEIN-RELATED"/>
    <property type="match status" value="1"/>
</dbReference>
<keyword evidence="4" id="KW-0967">Endosome</keyword>
<dbReference type="KEGG" id="acan:ACA1_070580"/>
<evidence type="ECO:0000256" key="2">
    <source>
        <dbReference type="ARBA" id="ARBA00009594"/>
    </source>
</evidence>
<evidence type="ECO:0000256" key="4">
    <source>
        <dbReference type="ARBA" id="ARBA00022753"/>
    </source>
</evidence>
<evidence type="ECO:0000256" key="7">
    <source>
        <dbReference type="SAM" id="MobiDB-lite"/>
    </source>
</evidence>
<dbReference type="SUPFAM" id="SSF140111">
    <property type="entry name" value="Endosomal sorting complex assembly domain"/>
    <property type="match status" value="1"/>
</dbReference>